<keyword evidence="7" id="KW-0812">Transmembrane</keyword>
<evidence type="ECO:0000256" key="6">
    <source>
        <dbReference type="SAM" id="Coils"/>
    </source>
</evidence>
<reference evidence="10" key="1">
    <citation type="submission" date="2015-07" db="EMBL/GenBank/DDBJ databases">
        <title>Fjat-14235 jcm11544.</title>
        <authorList>
            <person name="Liu B."/>
            <person name="Wang J."/>
            <person name="Zhu Y."/>
            <person name="Liu G."/>
            <person name="Chen Q."/>
            <person name="Chen Z."/>
            <person name="Lan J."/>
            <person name="Che J."/>
            <person name="Ge C."/>
            <person name="Shi H."/>
            <person name="Pan Z."/>
            <person name="Liu X."/>
        </authorList>
    </citation>
    <scope>NUCLEOTIDE SEQUENCE [LARGE SCALE GENOMIC DNA]</scope>
    <source>
        <strain evidence="10">JCM 11544</strain>
    </source>
</reference>
<comment type="caution">
    <text evidence="9">The sequence shown here is derived from an EMBL/GenBank/DDBJ whole genome shotgun (WGS) entry which is preliminary data.</text>
</comment>
<evidence type="ECO:0000313" key="10">
    <source>
        <dbReference type="Proteomes" id="UP000037405"/>
    </source>
</evidence>
<dbReference type="SUPFAM" id="SSF55874">
    <property type="entry name" value="ATPase domain of HSP90 chaperone/DNA topoisomerase II/histidine kinase"/>
    <property type="match status" value="1"/>
</dbReference>
<dbReference type="PATRIC" id="fig|189381.12.peg.1038"/>
<accession>A0A0M0GQR3</accession>
<gene>
    <name evidence="9" type="ORF">AF331_04580</name>
</gene>
<keyword evidence="6" id="KW-0175">Coiled coil</keyword>
<dbReference type="OrthoDB" id="9797605at2"/>
<dbReference type="InterPro" id="IPR003594">
    <property type="entry name" value="HATPase_dom"/>
</dbReference>
<dbReference type="InterPro" id="IPR036890">
    <property type="entry name" value="HATPase_C_sf"/>
</dbReference>
<dbReference type="CDD" id="cd16917">
    <property type="entry name" value="HATPase_UhpB-NarQ-NarX-like"/>
    <property type="match status" value="1"/>
</dbReference>
<keyword evidence="7" id="KW-1133">Transmembrane helix</keyword>
<dbReference type="GO" id="GO:0016020">
    <property type="term" value="C:membrane"/>
    <property type="evidence" value="ECO:0007669"/>
    <property type="project" value="InterPro"/>
</dbReference>
<evidence type="ECO:0000256" key="7">
    <source>
        <dbReference type="SAM" id="Phobius"/>
    </source>
</evidence>
<feature type="transmembrane region" description="Helical" evidence="7">
    <location>
        <begin position="63"/>
        <end position="89"/>
    </location>
</feature>
<feature type="transmembrane region" description="Helical" evidence="7">
    <location>
        <begin position="12"/>
        <end position="30"/>
    </location>
</feature>
<keyword evidence="4 9" id="KW-0418">Kinase</keyword>
<feature type="domain" description="Histidine kinase/HSP90-like ATPase" evidence="8">
    <location>
        <begin position="277"/>
        <end position="368"/>
    </location>
</feature>
<dbReference type="SMART" id="SM00387">
    <property type="entry name" value="HATPase_c"/>
    <property type="match status" value="1"/>
</dbReference>
<dbReference type="GO" id="GO:0046983">
    <property type="term" value="F:protein dimerization activity"/>
    <property type="evidence" value="ECO:0007669"/>
    <property type="project" value="InterPro"/>
</dbReference>
<dbReference type="Pfam" id="PF23540">
    <property type="entry name" value="DesK_N"/>
    <property type="match status" value="1"/>
</dbReference>
<evidence type="ECO:0000313" key="9">
    <source>
        <dbReference type="EMBL" id="KON91771.1"/>
    </source>
</evidence>
<dbReference type="InterPro" id="IPR056374">
    <property type="entry name" value="DesK/YvfT_N"/>
</dbReference>
<proteinExistence type="predicted"/>
<evidence type="ECO:0000256" key="1">
    <source>
        <dbReference type="ARBA" id="ARBA00000085"/>
    </source>
</evidence>
<keyword evidence="5" id="KW-0902">Two-component regulatory system</keyword>
<organism evidence="9 10">
    <name type="scientific">Rossellomorea marisflavi</name>
    <dbReference type="NCBI Taxonomy" id="189381"/>
    <lineage>
        <taxon>Bacteria</taxon>
        <taxon>Bacillati</taxon>
        <taxon>Bacillota</taxon>
        <taxon>Bacilli</taxon>
        <taxon>Bacillales</taxon>
        <taxon>Bacillaceae</taxon>
        <taxon>Rossellomorea</taxon>
    </lineage>
</organism>
<dbReference type="InterPro" id="IPR011712">
    <property type="entry name" value="Sig_transdc_His_kin_sub3_dim/P"/>
</dbReference>
<dbReference type="RefSeq" id="WP_053426962.1">
    <property type="nucleotide sequence ID" value="NZ_JAMQJB010000003.1"/>
</dbReference>
<comment type="catalytic activity">
    <reaction evidence="1">
        <text>ATP + protein L-histidine = ADP + protein N-phospho-L-histidine.</text>
        <dbReference type="EC" id="2.7.13.3"/>
    </reaction>
</comment>
<evidence type="ECO:0000256" key="5">
    <source>
        <dbReference type="ARBA" id="ARBA00023012"/>
    </source>
</evidence>
<evidence type="ECO:0000256" key="4">
    <source>
        <dbReference type="ARBA" id="ARBA00022777"/>
    </source>
</evidence>
<dbReference type="EMBL" id="LGUE01000001">
    <property type="protein sequence ID" value="KON91771.1"/>
    <property type="molecule type" value="Genomic_DNA"/>
</dbReference>
<dbReference type="Proteomes" id="UP000037405">
    <property type="component" value="Unassembled WGS sequence"/>
</dbReference>
<dbReference type="STRING" id="189381.GCA_900166615_03374"/>
<feature type="transmembrane region" description="Helical" evidence="7">
    <location>
        <begin position="37"/>
        <end position="57"/>
    </location>
</feature>
<feature type="coiled-coil region" evidence="6">
    <location>
        <begin position="156"/>
        <end position="183"/>
    </location>
</feature>
<feature type="transmembrane region" description="Helical" evidence="7">
    <location>
        <begin position="101"/>
        <end position="120"/>
    </location>
</feature>
<feature type="transmembrane region" description="Helical" evidence="7">
    <location>
        <begin position="132"/>
        <end position="151"/>
    </location>
</feature>
<protein>
    <recommendedName>
        <fullName evidence="2">histidine kinase</fullName>
        <ecNumber evidence="2">2.7.13.3</ecNumber>
    </recommendedName>
</protein>
<dbReference type="GO" id="GO:0000155">
    <property type="term" value="F:phosphorelay sensor kinase activity"/>
    <property type="evidence" value="ECO:0007669"/>
    <property type="project" value="InterPro"/>
</dbReference>
<evidence type="ECO:0000256" key="3">
    <source>
        <dbReference type="ARBA" id="ARBA00022679"/>
    </source>
</evidence>
<dbReference type="InterPro" id="IPR050482">
    <property type="entry name" value="Sensor_HK_TwoCompSys"/>
</dbReference>
<keyword evidence="3" id="KW-0808">Transferase</keyword>
<name>A0A0M0GQR3_9BACI</name>
<dbReference type="PANTHER" id="PTHR24421">
    <property type="entry name" value="NITRATE/NITRITE SENSOR PROTEIN NARX-RELATED"/>
    <property type="match status" value="1"/>
</dbReference>
<dbReference type="Gene3D" id="1.20.5.1930">
    <property type="match status" value="1"/>
</dbReference>
<dbReference type="Pfam" id="PF07730">
    <property type="entry name" value="HisKA_3"/>
    <property type="match status" value="1"/>
</dbReference>
<keyword evidence="10" id="KW-1185">Reference proteome</keyword>
<dbReference type="AlphaFoldDB" id="A0A0M0GQR3"/>
<dbReference type="EC" id="2.7.13.3" evidence="2"/>
<dbReference type="Gene3D" id="3.30.565.10">
    <property type="entry name" value="Histidine kinase-like ATPase, C-terminal domain"/>
    <property type="match status" value="1"/>
</dbReference>
<dbReference type="Pfam" id="PF02518">
    <property type="entry name" value="HATPase_c"/>
    <property type="match status" value="1"/>
</dbReference>
<keyword evidence="7" id="KW-0472">Membrane</keyword>
<evidence type="ECO:0000259" key="8">
    <source>
        <dbReference type="SMART" id="SM00387"/>
    </source>
</evidence>
<evidence type="ECO:0000256" key="2">
    <source>
        <dbReference type="ARBA" id="ARBA00012438"/>
    </source>
</evidence>
<dbReference type="PANTHER" id="PTHR24421:SF63">
    <property type="entry name" value="SENSOR HISTIDINE KINASE DESK"/>
    <property type="match status" value="1"/>
</dbReference>
<sequence>MNISTGKLKGSGTSPYVWAIASILPFYFIFQSSSTMEIITGIILTIMFFISLRFAFLSSRWPVYLWTGILIAISITMTVQFNFIYFAFYIAYYNGNIRNRAAFLTLYVVHLVLTTASINYKFVLQHEVFLSQFPFILIIWISVILLPFNIFNRNKQGQLEEQLEDANKRISELVKQEERQRIARDLHDTLGQKLSLIGLKSDLARKLVEKNPEQAKSELMDVQQTARTALSEVRTLVSQMRGIRLEDEFIRIRQLLSAADIRFIPEYEEPLPNISLFLENILSMCLKEAVTNIVKHSGATQCTLRVVESHDSLRFVLSDNGKGIPKDYRKSKGSGLIGIRERLDFVNGELGIEGEGGTTLTMSVPKVIKDTNREGYN</sequence>